<organism evidence="4 5">
    <name type="scientific">Marinimicrococcus flavescens</name>
    <dbReference type="NCBI Taxonomy" id="3031815"/>
    <lineage>
        <taxon>Bacteria</taxon>
        <taxon>Pseudomonadati</taxon>
        <taxon>Pseudomonadota</taxon>
        <taxon>Alphaproteobacteria</taxon>
        <taxon>Geminicoccales</taxon>
        <taxon>Geminicoccaceae</taxon>
        <taxon>Marinimicrococcus</taxon>
    </lineage>
</organism>
<feature type="binding site" evidence="3">
    <location>
        <position position="391"/>
    </location>
    <ligand>
        <name>Zn(2+)</name>
        <dbReference type="ChEBI" id="CHEBI:29105"/>
        <label>2</label>
    </ligand>
</feature>
<dbReference type="PANTHER" id="PTHR32494">
    <property type="entry name" value="ALLANTOATE DEIMINASE-RELATED"/>
    <property type="match status" value="1"/>
</dbReference>
<dbReference type="CDD" id="cd03884">
    <property type="entry name" value="M20_bAS"/>
    <property type="match status" value="1"/>
</dbReference>
<keyword evidence="5" id="KW-1185">Reference proteome</keyword>
<dbReference type="SUPFAM" id="SSF55031">
    <property type="entry name" value="Bacterial exopeptidase dimerisation domain"/>
    <property type="match status" value="1"/>
</dbReference>
<feature type="binding site" evidence="3">
    <location>
        <position position="198"/>
    </location>
    <ligand>
        <name>Zn(2+)</name>
        <dbReference type="ChEBI" id="CHEBI:29105"/>
        <label>1</label>
    </ligand>
</feature>
<dbReference type="Gene3D" id="3.30.70.360">
    <property type="match status" value="1"/>
</dbReference>
<evidence type="ECO:0000256" key="2">
    <source>
        <dbReference type="ARBA" id="ARBA00022801"/>
    </source>
</evidence>
<name>A0AAP3V0J2_9PROT</name>
<proteinExistence type="inferred from homology"/>
<evidence type="ECO:0000313" key="5">
    <source>
        <dbReference type="Proteomes" id="UP001301140"/>
    </source>
</evidence>
<comment type="caution">
    <text evidence="4">The sequence shown here is derived from an EMBL/GenBank/DDBJ whole genome shotgun (WGS) entry which is preliminary data.</text>
</comment>
<dbReference type="AlphaFoldDB" id="A0AAP3V0J2"/>
<feature type="binding site" evidence="3">
    <location>
        <position position="102"/>
    </location>
    <ligand>
        <name>Zn(2+)</name>
        <dbReference type="ChEBI" id="CHEBI:29105"/>
        <label>2</label>
    </ligand>
</feature>
<comment type="similarity">
    <text evidence="1">Belongs to the peptidase M20 family.</text>
</comment>
<dbReference type="InterPro" id="IPR002933">
    <property type="entry name" value="Peptidase_M20"/>
</dbReference>
<dbReference type="InterPro" id="IPR010158">
    <property type="entry name" value="Amidase_Cbmase"/>
</dbReference>
<dbReference type="Pfam" id="PF01546">
    <property type="entry name" value="Peptidase_M20"/>
    <property type="match status" value="1"/>
</dbReference>
<reference evidence="4 5" key="1">
    <citation type="submission" date="2023-03" db="EMBL/GenBank/DDBJ databases">
        <title>YIM 152171 draft genome.</title>
        <authorList>
            <person name="Yang Z."/>
        </authorList>
    </citation>
    <scope>NUCLEOTIDE SEQUENCE [LARGE SCALE GENOMIC DNA]</scope>
    <source>
        <strain evidence="4 5">YIM 152171</strain>
    </source>
</reference>
<dbReference type="GO" id="GO:0046872">
    <property type="term" value="F:metal ion binding"/>
    <property type="evidence" value="ECO:0007669"/>
    <property type="project" value="UniProtKB-KW"/>
</dbReference>
<dbReference type="Gene3D" id="3.40.630.10">
    <property type="entry name" value="Zn peptidases"/>
    <property type="match status" value="1"/>
</dbReference>
<evidence type="ECO:0000256" key="3">
    <source>
        <dbReference type="PIRSR" id="PIRSR001235-1"/>
    </source>
</evidence>
<gene>
    <name evidence="4" type="ORF">PZ740_03905</name>
</gene>
<keyword evidence="3" id="KW-0862">Zinc</keyword>
<sequence>MESDASSLPRDARIDIDRFLATIERSATIGTGREGGLSRLALGDADKAMRDQFVVWCREAGLAVSVDAVGNIFARRAGREDHLPPVVMGSHLDTQANGGRFDGIVGVLGALEVVRTLNDLGHVTRRPLEIVNWTNEEGARFSPPMTASGCFAGAYTVDWVHARPSDDGPTFGEELRRIGYLGGAPVGGRALDAYLELHIEQGPILDAEKVQVGIVSHALKSHGFLVAFHGETAHTGPWPMERRRNALVAAARLLVSVDDLGWQLAPTGGKATAARLVAWPNKAGTLSDWAEAVCDVRHDDPATAAVMAERVERAIGEAAARAGCTAEVLDRWEWGGRIFDEEMVALTRRHAGGLGYSHRDLPSQAGHDAYFLARVCPTAMIFTPCRNGITHNNKELADRDDLAPGINVLLHSAVERADR</sequence>
<comment type="cofactor">
    <cofactor evidence="3">
        <name>Zn(2+)</name>
        <dbReference type="ChEBI" id="CHEBI:29105"/>
    </cofactor>
    <text evidence="3">Binds 2 Zn(2+) ions per subunit.</text>
</comment>
<dbReference type="NCBIfam" id="TIGR01879">
    <property type="entry name" value="hydantase"/>
    <property type="match status" value="1"/>
</dbReference>
<protein>
    <submittedName>
        <fullName evidence="4">Zn-dependent hydrolase</fullName>
    </submittedName>
</protein>
<dbReference type="PIRSF" id="PIRSF001235">
    <property type="entry name" value="Amidase_carbamoylase"/>
    <property type="match status" value="1"/>
</dbReference>
<dbReference type="EMBL" id="JARGEQ010000025">
    <property type="protein sequence ID" value="MDF1585529.1"/>
    <property type="molecule type" value="Genomic_DNA"/>
</dbReference>
<accession>A0AAP3V0J2</accession>
<dbReference type="GO" id="GO:0016813">
    <property type="term" value="F:hydrolase activity, acting on carbon-nitrogen (but not peptide) bonds, in linear amidines"/>
    <property type="evidence" value="ECO:0007669"/>
    <property type="project" value="InterPro"/>
</dbReference>
<evidence type="ECO:0000256" key="1">
    <source>
        <dbReference type="ARBA" id="ARBA00006153"/>
    </source>
</evidence>
<dbReference type="NCBIfam" id="NF006769">
    <property type="entry name" value="PRK09290.1-3"/>
    <property type="match status" value="1"/>
</dbReference>
<dbReference type="PANTHER" id="PTHR32494:SF5">
    <property type="entry name" value="ALLANTOATE AMIDOHYDROLASE"/>
    <property type="match status" value="1"/>
</dbReference>
<dbReference type="Proteomes" id="UP001301140">
    <property type="component" value="Unassembled WGS sequence"/>
</dbReference>
<dbReference type="InterPro" id="IPR036264">
    <property type="entry name" value="Bact_exopeptidase_dim_dom"/>
</dbReference>
<feature type="binding site" evidence="3">
    <location>
        <position position="91"/>
    </location>
    <ligand>
        <name>Zn(2+)</name>
        <dbReference type="ChEBI" id="CHEBI:29105"/>
        <label>1</label>
    </ligand>
</feature>
<dbReference type="SUPFAM" id="SSF53187">
    <property type="entry name" value="Zn-dependent exopeptidases"/>
    <property type="match status" value="1"/>
</dbReference>
<keyword evidence="3" id="KW-0479">Metal-binding</keyword>
<keyword evidence="2 4" id="KW-0378">Hydrolase</keyword>
<dbReference type="RefSeq" id="WP_327787947.1">
    <property type="nucleotide sequence ID" value="NZ_JARGEQ010000025.1"/>
</dbReference>
<feature type="binding site" evidence="3">
    <location>
        <position position="102"/>
    </location>
    <ligand>
        <name>Zn(2+)</name>
        <dbReference type="ChEBI" id="CHEBI:29105"/>
        <label>1</label>
    </ligand>
</feature>
<evidence type="ECO:0000313" key="4">
    <source>
        <dbReference type="EMBL" id="MDF1585529.1"/>
    </source>
</evidence>
<feature type="binding site" evidence="3">
    <location>
        <position position="137"/>
    </location>
    <ligand>
        <name>Zn(2+)</name>
        <dbReference type="ChEBI" id="CHEBI:29105"/>
        <label>2</label>
    </ligand>
</feature>